<evidence type="ECO:0000313" key="2">
    <source>
        <dbReference type="Proteomes" id="UP001292094"/>
    </source>
</evidence>
<proteinExistence type="predicted"/>
<reference evidence="1" key="1">
    <citation type="submission" date="2023-11" db="EMBL/GenBank/DDBJ databases">
        <title>Genome assemblies of two species of porcelain crab, Petrolisthes cinctipes and Petrolisthes manimaculis (Anomura: Porcellanidae).</title>
        <authorList>
            <person name="Angst P."/>
        </authorList>
    </citation>
    <scope>NUCLEOTIDE SEQUENCE</scope>
    <source>
        <strain evidence="1">PB745_02</strain>
        <tissue evidence="1">Gill</tissue>
    </source>
</reference>
<dbReference type="EMBL" id="JAWZYT010000265">
    <property type="protein sequence ID" value="KAK4325688.1"/>
    <property type="molecule type" value="Genomic_DNA"/>
</dbReference>
<dbReference type="Proteomes" id="UP001292094">
    <property type="component" value="Unassembled WGS sequence"/>
</dbReference>
<name>A0AAE1QFZ0_9EUCA</name>
<protein>
    <submittedName>
        <fullName evidence="1">Uncharacterized protein</fullName>
    </submittedName>
</protein>
<sequence length="90" mass="10455">MINYLLENHDNPRLAFKGKFGHLFQDMDLLMATALHPHFKLGVVGYLSQGLKDNIRKRVNREVMSKVAPDEEVGDAQVQHEMEDDHFMYI</sequence>
<comment type="caution">
    <text evidence="1">The sequence shown here is derived from an EMBL/GenBank/DDBJ whole genome shotgun (WGS) entry which is preliminary data.</text>
</comment>
<accession>A0AAE1QFZ0</accession>
<evidence type="ECO:0000313" key="1">
    <source>
        <dbReference type="EMBL" id="KAK4325688.1"/>
    </source>
</evidence>
<gene>
    <name evidence="1" type="ORF">Pmani_003781</name>
</gene>
<organism evidence="1 2">
    <name type="scientific">Petrolisthes manimaculis</name>
    <dbReference type="NCBI Taxonomy" id="1843537"/>
    <lineage>
        <taxon>Eukaryota</taxon>
        <taxon>Metazoa</taxon>
        <taxon>Ecdysozoa</taxon>
        <taxon>Arthropoda</taxon>
        <taxon>Crustacea</taxon>
        <taxon>Multicrustacea</taxon>
        <taxon>Malacostraca</taxon>
        <taxon>Eumalacostraca</taxon>
        <taxon>Eucarida</taxon>
        <taxon>Decapoda</taxon>
        <taxon>Pleocyemata</taxon>
        <taxon>Anomura</taxon>
        <taxon>Galatheoidea</taxon>
        <taxon>Porcellanidae</taxon>
        <taxon>Petrolisthes</taxon>
    </lineage>
</organism>
<dbReference type="AlphaFoldDB" id="A0AAE1QFZ0"/>
<keyword evidence="2" id="KW-1185">Reference proteome</keyword>